<dbReference type="AlphaFoldDB" id="S5DVX5"/>
<organism evidence="8">
    <name type="scientific">Candidatus Actinomarina minuta</name>
    <dbReference type="NCBI Taxonomy" id="1389454"/>
    <lineage>
        <taxon>Bacteria</taxon>
        <taxon>Bacillati</taxon>
        <taxon>Actinomycetota</taxon>
        <taxon>Actinomycetes</taxon>
        <taxon>Candidatus Actinomarinidae</taxon>
        <taxon>Candidatus Actinomarinales</taxon>
        <taxon>Candidatus Actinomarineae</taxon>
        <taxon>Candidatus Actinomarinaceae</taxon>
        <taxon>Candidatus Actinomarina</taxon>
    </lineage>
</organism>
<dbReference type="Gene3D" id="3.30.70.270">
    <property type="match status" value="1"/>
</dbReference>
<dbReference type="PANTHER" id="PTHR11076">
    <property type="entry name" value="DNA REPAIR POLYMERASE UMUC / TRANSFERASE FAMILY MEMBER"/>
    <property type="match status" value="1"/>
</dbReference>
<dbReference type="CDD" id="cd01700">
    <property type="entry name" value="PolY_Pol_V_umuC"/>
    <property type="match status" value="1"/>
</dbReference>
<proteinExistence type="inferred from homology"/>
<dbReference type="GO" id="GO:0003887">
    <property type="term" value="F:DNA-directed DNA polymerase activity"/>
    <property type="evidence" value="ECO:0007669"/>
    <property type="project" value="TreeGrafter"/>
</dbReference>
<reference evidence="8" key="1">
    <citation type="journal article" date="2013" name="Sci. Rep.">
        <title>Metagenomics uncovers a new group of low GC and ultra-small marine Actinobacteria.</title>
        <authorList>
            <person name="Ghai R."/>
            <person name="Mizuno C.M."/>
            <person name="Picazo A."/>
            <person name="Camacho A."/>
            <person name="Rodriguez-Valera F."/>
        </authorList>
    </citation>
    <scope>NUCLEOTIDE SEQUENCE</scope>
</reference>
<dbReference type="SUPFAM" id="SSF56672">
    <property type="entry name" value="DNA/RNA polymerases"/>
    <property type="match status" value="1"/>
</dbReference>
<comment type="function">
    <text evidence="6">Poorly processive, error-prone DNA polymerase involved in untargeted mutagenesis. Copies undamaged DNA at stalled replication forks, which arise in vivo from mismatched or misaligned primer ends. These misaligned primers can be extended by PolIV. Exhibits no 3'-5' exonuclease (proofreading) activity. May be involved in translesional synthesis, in conjunction with the beta clamp from PolIII.</text>
</comment>
<dbReference type="GO" id="GO:0009432">
    <property type="term" value="P:SOS response"/>
    <property type="evidence" value="ECO:0007669"/>
    <property type="project" value="UniProtKB-KW"/>
</dbReference>
<dbReference type="InterPro" id="IPR050116">
    <property type="entry name" value="DNA_polymerase-Y"/>
</dbReference>
<evidence type="ECO:0000256" key="4">
    <source>
        <dbReference type="ARBA" id="ARBA00023204"/>
    </source>
</evidence>
<evidence type="ECO:0000256" key="1">
    <source>
        <dbReference type="ARBA" id="ARBA00010945"/>
    </source>
</evidence>
<evidence type="ECO:0000259" key="7">
    <source>
        <dbReference type="PROSITE" id="PS50173"/>
    </source>
</evidence>
<evidence type="ECO:0000256" key="2">
    <source>
        <dbReference type="ARBA" id="ARBA00022763"/>
    </source>
</evidence>
<dbReference type="InterPro" id="IPR001126">
    <property type="entry name" value="UmuC"/>
</dbReference>
<accession>S5DVX5</accession>
<keyword evidence="2" id="KW-0227">DNA damage</keyword>
<name>S5DVX5_9ACTN</name>
<dbReference type="InterPro" id="IPR043128">
    <property type="entry name" value="Rev_trsase/Diguanyl_cyclase"/>
</dbReference>
<dbReference type="InterPro" id="IPR017961">
    <property type="entry name" value="DNA_pol_Y-fam_little_finger"/>
</dbReference>
<keyword evidence="5" id="KW-0742">SOS response</keyword>
<dbReference type="GO" id="GO:0006281">
    <property type="term" value="P:DNA repair"/>
    <property type="evidence" value="ECO:0007669"/>
    <property type="project" value="UniProtKB-KW"/>
</dbReference>
<dbReference type="GO" id="GO:0003684">
    <property type="term" value="F:damaged DNA binding"/>
    <property type="evidence" value="ECO:0007669"/>
    <property type="project" value="InterPro"/>
</dbReference>
<dbReference type="PANTHER" id="PTHR11076:SF34">
    <property type="entry name" value="PROTEIN UMUC"/>
    <property type="match status" value="1"/>
</dbReference>
<keyword evidence="3" id="KW-0741">SOS mutagenesis</keyword>
<dbReference type="Pfam" id="PF11799">
    <property type="entry name" value="IMS_C"/>
    <property type="match status" value="1"/>
</dbReference>
<evidence type="ECO:0000313" key="8">
    <source>
        <dbReference type="EMBL" id="AGQ19137.1"/>
    </source>
</evidence>
<keyword evidence="4" id="KW-0234">DNA repair</keyword>
<feature type="domain" description="UmuC" evidence="7">
    <location>
        <begin position="6"/>
        <end position="189"/>
    </location>
</feature>
<dbReference type="Pfam" id="PF00817">
    <property type="entry name" value="IMS"/>
    <property type="match status" value="1"/>
</dbReference>
<dbReference type="Gene3D" id="3.40.1170.60">
    <property type="match status" value="1"/>
</dbReference>
<dbReference type="InterPro" id="IPR025188">
    <property type="entry name" value="DUF4113"/>
</dbReference>
<evidence type="ECO:0000256" key="5">
    <source>
        <dbReference type="ARBA" id="ARBA00023236"/>
    </source>
</evidence>
<keyword evidence="8" id="KW-0808">Transferase</keyword>
<dbReference type="GO" id="GO:0042276">
    <property type="term" value="P:error-prone translesion synthesis"/>
    <property type="evidence" value="ECO:0007669"/>
    <property type="project" value="TreeGrafter"/>
</dbReference>
<dbReference type="EMBL" id="KC811123">
    <property type="protein sequence ID" value="AGQ19137.1"/>
    <property type="molecule type" value="Genomic_DNA"/>
</dbReference>
<evidence type="ECO:0000256" key="6">
    <source>
        <dbReference type="ARBA" id="ARBA00025589"/>
    </source>
</evidence>
<dbReference type="PROSITE" id="PS50173">
    <property type="entry name" value="UMUC"/>
    <property type="match status" value="1"/>
</dbReference>
<dbReference type="GO" id="GO:0005829">
    <property type="term" value="C:cytosol"/>
    <property type="evidence" value="ECO:0007669"/>
    <property type="project" value="TreeGrafter"/>
</dbReference>
<dbReference type="Pfam" id="PF13438">
    <property type="entry name" value="DUF4113"/>
    <property type="match status" value="1"/>
</dbReference>
<evidence type="ECO:0000256" key="3">
    <source>
        <dbReference type="ARBA" id="ARBA00023199"/>
    </source>
</evidence>
<dbReference type="Gene3D" id="1.10.150.20">
    <property type="entry name" value="5' to 3' exonuclease, C-terminal subdomain"/>
    <property type="match status" value="1"/>
</dbReference>
<protein>
    <submittedName>
        <fullName evidence="8">Nucleotidyltransferase/DNA polymerase</fullName>
    </submittedName>
</protein>
<dbReference type="InterPro" id="IPR043502">
    <property type="entry name" value="DNA/RNA_pol_sf"/>
</dbReference>
<comment type="similarity">
    <text evidence="1">Belongs to the DNA polymerase type-Y family.</text>
</comment>
<sequence>MNNKIFALVDCNNFYASCERVFNPKLEGKPIVVLSNNDGCVVARSNEAKALGIPMGAPYFKYKQLINRNKVHVFSSNYTFYGDMSARVMTSLKSLVSDIEIYSIDEAFLDISSFYYCDLEETAQEIRRLIKQWTGIPVSIGIGPTKTLAKVANRQAKKYTVSNVFDIRDETIREDVLKDLPLEEIWGISTRWGRRLRRIGIDTAYDLTQANARHVRKTISIVGERIHHELNGISCIGIEEVKNKKNIISSKSFGRKVMMVGELEEAVSNYVARACEKLRAQGSRAQGLYVFLRTSPFVDPEKRYSNGMSTFFTIPTSNTSKIVKEAKHLTRKLFVYGYEYQKIGVMLLDITGSENEQYSFYEYENYDQSDRVMEVLDGVNSKYGSSTLTVGAQGITKDWRMKSERKSAAYTTNMLQIPVVK</sequence>